<dbReference type="AlphaFoldDB" id="X0WWQ9"/>
<reference evidence="1" key="1">
    <citation type="journal article" date="2014" name="Front. Microbiol.">
        <title>High frequency of phylogenetically diverse reductive dehalogenase-homologous genes in deep subseafloor sedimentary metagenomes.</title>
        <authorList>
            <person name="Kawai M."/>
            <person name="Futagami T."/>
            <person name="Toyoda A."/>
            <person name="Takaki Y."/>
            <person name="Nishi S."/>
            <person name="Hori S."/>
            <person name="Arai W."/>
            <person name="Tsubouchi T."/>
            <person name="Morono Y."/>
            <person name="Uchiyama I."/>
            <person name="Ito T."/>
            <person name="Fujiyama A."/>
            <person name="Inagaki F."/>
            <person name="Takami H."/>
        </authorList>
    </citation>
    <scope>NUCLEOTIDE SEQUENCE</scope>
    <source>
        <strain evidence="1">Expedition CK06-06</strain>
    </source>
</reference>
<proteinExistence type="predicted"/>
<comment type="caution">
    <text evidence="1">The sequence shown here is derived from an EMBL/GenBank/DDBJ whole genome shotgun (WGS) entry which is preliminary data.</text>
</comment>
<organism evidence="1">
    <name type="scientific">marine sediment metagenome</name>
    <dbReference type="NCBI Taxonomy" id="412755"/>
    <lineage>
        <taxon>unclassified sequences</taxon>
        <taxon>metagenomes</taxon>
        <taxon>ecological metagenomes</taxon>
    </lineage>
</organism>
<evidence type="ECO:0000313" key="1">
    <source>
        <dbReference type="EMBL" id="GAG17191.1"/>
    </source>
</evidence>
<accession>X0WWQ9</accession>
<protein>
    <submittedName>
        <fullName evidence="1">Uncharacterized protein</fullName>
    </submittedName>
</protein>
<name>X0WWQ9_9ZZZZ</name>
<sequence length="45" mass="4971">NPMNPYAITNGTRFGINAAIETLGLRKIKNKMLDITNSARANPRI</sequence>
<dbReference type="EMBL" id="BARS01030037">
    <property type="protein sequence ID" value="GAG17191.1"/>
    <property type="molecule type" value="Genomic_DNA"/>
</dbReference>
<gene>
    <name evidence="1" type="ORF">S01H1_46881</name>
</gene>
<feature type="non-terminal residue" evidence="1">
    <location>
        <position position="1"/>
    </location>
</feature>